<keyword evidence="2" id="KW-1133">Transmembrane helix</keyword>
<evidence type="ECO:0000256" key="2">
    <source>
        <dbReference type="SAM" id="Phobius"/>
    </source>
</evidence>
<accession>A0A151JPZ7</accession>
<gene>
    <name evidence="3" type="ORF">ALC57_01255</name>
</gene>
<dbReference type="EMBL" id="KQ978683">
    <property type="protein sequence ID" value="KYN29315.1"/>
    <property type="molecule type" value="Genomic_DNA"/>
</dbReference>
<evidence type="ECO:0000256" key="1">
    <source>
        <dbReference type="SAM" id="MobiDB-lite"/>
    </source>
</evidence>
<feature type="compositionally biased region" description="Basic and acidic residues" evidence="1">
    <location>
        <begin position="106"/>
        <end position="128"/>
    </location>
</feature>
<feature type="region of interest" description="Disordered" evidence="1">
    <location>
        <begin position="78"/>
        <end position="132"/>
    </location>
</feature>
<keyword evidence="4" id="KW-1185">Reference proteome</keyword>
<organism evidence="3 4">
    <name type="scientific">Trachymyrmex cornetzi</name>
    <dbReference type="NCBI Taxonomy" id="471704"/>
    <lineage>
        <taxon>Eukaryota</taxon>
        <taxon>Metazoa</taxon>
        <taxon>Ecdysozoa</taxon>
        <taxon>Arthropoda</taxon>
        <taxon>Hexapoda</taxon>
        <taxon>Insecta</taxon>
        <taxon>Pterygota</taxon>
        <taxon>Neoptera</taxon>
        <taxon>Endopterygota</taxon>
        <taxon>Hymenoptera</taxon>
        <taxon>Apocrita</taxon>
        <taxon>Aculeata</taxon>
        <taxon>Formicoidea</taxon>
        <taxon>Formicidae</taxon>
        <taxon>Myrmicinae</taxon>
        <taxon>Trachymyrmex</taxon>
    </lineage>
</organism>
<sequence>NIRKTALSNAPNATLPRRRMKKRTIREFYGTIFIHAITPRLSAVTVFISSSERALTGLRYSSERALTSLRYSSERALSQRASVPRRRRRRPSIAETHVATVATRSTAKDAADDKDTWPPKEDQTHQPEVEPAAIWIRTSTPDTAKEYKYTLIPNIHAPQGAIKYSS</sequence>
<feature type="transmembrane region" description="Helical" evidence="2">
    <location>
        <begin position="28"/>
        <end position="48"/>
    </location>
</feature>
<proteinExistence type="predicted"/>
<feature type="non-terminal residue" evidence="3">
    <location>
        <position position="1"/>
    </location>
</feature>
<dbReference type="Proteomes" id="UP000078492">
    <property type="component" value="Unassembled WGS sequence"/>
</dbReference>
<evidence type="ECO:0000313" key="3">
    <source>
        <dbReference type="EMBL" id="KYN29315.1"/>
    </source>
</evidence>
<reference evidence="3 4" key="1">
    <citation type="submission" date="2015-09" db="EMBL/GenBank/DDBJ databases">
        <title>Trachymyrmex cornetzi WGS genome.</title>
        <authorList>
            <person name="Nygaard S."/>
            <person name="Hu H."/>
            <person name="Boomsma J."/>
            <person name="Zhang G."/>
        </authorList>
    </citation>
    <scope>NUCLEOTIDE SEQUENCE [LARGE SCALE GENOMIC DNA]</scope>
    <source>
        <strain evidence="3">Tcor2-1</strain>
        <tissue evidence="3">Whole body</tissue>
    </source>
</reference>
<protein>
    <submittedName>
        <fullName evidence="3">Uncharacterized protein</fullName>
    </submittedName>
</protein>
<keyword evidence="2" id="KW-0812">Transmembrane</keyword>
<evidence type="ECO:0000313" key="4">
    <source>
        <dbReference type="Proteomes" id="UP000078492"/>
    </source>
</evidence>
<dbReference type="AlphaFoldDB" id="A0A151JPZ7"/>
<keyword evidence="2" id="KW-0472">Membrane</keyword>
<name>A0A151JPZ7_9HYME</name>